<reference evidence="1" key="1">
    <citation type="submission" date="2020-05" db="EMBL/GenBank/DDBJ databases">
        <authorList>
            <person name="Chiriac C."/>
            <person name="Salcher M."/>
            <person name="Ghai R."/>
            <person name="Kavagutti S V."/>
        </authorList>
    </citation>
    <scope>NUCLEOTIDE SEQUENCE</scope>
</reference>
<dbReference type="SUPFAM" id="SSF53098">
    <property type="entry name" value="Ribonuclease H-like"/>
    <property type="match status" value="1"/>
</dbReference>
<gene>
    <name evidence="1" type="ORF">UFOVP929_9</name>
</gene>
<proteinExistence type="predicted"/>
<dbReference type="InterPro" id="IPR012337">
    <property type="entry name" value="RNaseH-like_sf"/>
</dbReference>
<sequence length="206" mass="22280">MTDTTDECECPICVIEKLFPEHDSPDDRKPVVIGIDVSTKYIALGIIPAMGDLNDLASFGFEIESKKQTHRCFEAAEKLAALIRIIDLSVDIAAVAIESPVGFGGKLLPIVGAVTAVTGTATEWYTPSQWHSVLSREITIPKGDAPRKERIHEALGEHLPIPADFWATVDGDCRDALGIALAHRIETLAAVGDLTEADREWLASHG</sequence>
<evidence type="ECO:0000313" key="1">
    <source>
        <dbReference type="EMBL" id="CAB4171640.1"/>
    </source>
</evidence>
<accession>A0A6J5PIB2</accession>
<dbReference type="EMBL" id="LR796871">
    <property type="protein sequence ID" value="CAB4171640.1"/>
    <property type="molecule type" value="Genomic_DNA"/>
</dbReference>
<dbReference type="Gene3D" id="3.30.420.10">
    <property type="entry name" value="Ribonuclease H-like superfamily/Ribonuclease H"/>
    <property type="match status" value="1"/>
</dbReference>
<dbReference type="InterPro" id="IPR036397">
    <property type="entry name" value="RNaseH_sf"/>
</dbReference>
<name>A0A6J5PIB2_9CAUD</name>
<protein>
    <submittedName>
        <fullName evidence="1">Uncharacterized protein</fullName>
    </submittedName>
</protein>
<organism evidence="1">
    <name type="scientific">uncultured Caudovirales phage</name>
    <dbReference type="NCBI Taxonomy" id="2100421"/>
    <lineage>
        <taxon>Viruses</taxon>
        <taxon>Duplodnaviria</taxon>
        <taxon>Heunggongvirae</taxon>
        <taxon>Uroviricota</taxon>
        <taxon>Caudoviricetes</taxon>
        <taxon>Peduoviridae</taxon>
        <taxon>Maltschvirus</taxon>
        <taxon>Maltschvirus maltsch</taxon>
    </lineage>
</organism>
<dbReference type="GO" id="GO:0003676">
    <property type="term" value="F:nucleic acid binding"/>
    <property type="evidence" value="ECO:0007669"/>
    <property type="project" value="InterPro"/>
</dbReference>